<dbReference type="AlphaFoldDB" id="A0A1G1V4T0"/>
<dbReference type="GO" id="GO:0046912">
    <property type="term" value="F:acyltransferase activity, acyl groups converted into alkyl on transfer"/>
    <property type="evidence" value="ECO:0007669"/>
    <property type="project" value="InterPro"/>
</dbReference>
<dbReference type="STRING" id="1797516.A3D26_03640"/>
<organism evidence="4 5">
    <name type="scientific">Candidatus Blackburnbacteria bacterium RIFCSPHIGHO2_02_FULL_44_20</name>
    <dbReference type="NCBI Taxonomy" id="1797516"/>
    <lineage>
        <taxon>Bacteria</taxon>
        <taxon>Candidatus Blackburniibacteriota</taxon>
    </lineage>
</organism>
<dbReference type="EMBL" id="MHBZ01000036">
    <property type="protein sequence ID" value="OGY10376.1"/>
    <property type="molecule type" value="Genomic_DNA"/>
</dbReference>
<evidence type="ECO:0000313" key="5">
    <source>
        <dbReference type="Proteomes" id="UP000178319"/>
    </source>
</evidence>
<dbReference type="Gene3D" id="3.20.20.70">
    <property type="entry name" value="Aldolase class I"/>
    <property type="match status" value="1"/>
</dbReference>
<dbReference type="GO" id="GO:0019752">
    <property type="term" value="P:carboxylic acid metabolic process"/>
    <property type="evidence" value="ECO:0007669"/>
    <property type="project" value="InterPro"/>
</dbReference>
<name>A0A1G1V4T0_9BACT</name>
<dbReference type="PANTHER" id="PTHR43538">
    <property type="entry name" value="ALPHA-IPM SYNTHASE/HOMOCITRATE SYNTHASE"/>
    <property type="match status" value="1"/>
</dbReference>
<protein>
    <recommendedName>
        <fullName evidence="3">Pyruvate carboxyltransferase domain-containing protein</fullName>
    </recommendedName>
</protein>
<evidence type="ECO:0000256" key="1">
    <source>
        <dbReference type="ARBA" id="ARBA00029440"/>
    </source>
</evidence>
<sequence length="332" mass="36810">MIKIVDVTIRDGGYENNWNFSLNFVDSLIRGLAEAGIEYIEVGHGYGLGGERDFGAMAHTDREYLDLINKININAKIGMFANVNICKVDDVKLAGEFGLDFLRVGFIGYRSPHPMSGLPQLVGEAKRQGMFVSVNMVLSTLYSDKDLLENLKFIEDLGSDVIYLVDSTGGMLPNEVTRKIELLKTNSNILVGFHGHQNYDLAVANSLSAVKAGADFVDGTLLGLGRDLGNAQLEILINVLEDSGYNLEIDSMKLVDLTDSVVSSLFERSRGARKQNILMAKYGVMKHSLDLAYKIAEEKKVDVREVLALMKNKNIHFPTYEEVVGYFVRGNR</sequence>
<evidence type="ECO:0000256" key="2">
    <source>
        <dbReference type="ARBA" id="ARBA00048263"/>
    </source>
</evidence>
<dbReference type="InterPro" id="IPR005675">
    <property type="entry name" value="Citramal_synthase"/>
</dbReference>
<comment type="pathway">
    <text evidence="1">Amino-acid biosynthesis.</text>
</comment>
<accession>A0A1G1V4T0</accession>
<gene>
    <name evidence="4" type="ORF">A3D26_03640</name>
</gene>
<reference evidence="4 5" key="1">
    <citation type="journal article" date="2016" name="Nat. Commun.">
        <title>Thousands of microbial genomes shed light on interconnected biogeochemical processes in an aquifer system.</title>
        <authorList>
            <person name="Anantharaman K."/>
            <person name="Brown C.T."/>
            <person name="Hug L.A."/>
            <person name="Sharon I."/>
            <person name="Castelle C.J."/>
            <person name="Probst A.J."/>
            <person name="Thomas B.C."/>
            <person name="Singh A."/>
            <person name="Wilkins M.J."/>
            <person name="Karaoz U."/>
            <person name="Brodie E.L."/>
            <person name="Williams K.H."/>
            <person name="Hubbard S.S."/>
            <person name="Banfield J.F."/>
        </authorList>
    </citation>
    <scope>NUCLEOTIDE SEQUENCE [LARGE SCALE GENOMIC DNA]</scope>
</reference>
<dbReference type="GO" id="GO:0043714">
    <property type="term" value="F:(R)-citramalate synthase activity"/>
    <property type="evidence" value="ECO:0007669"/>
    <property type="project" value="UniProtKB-EC"/>
</dbReference>
<comment type="catalytic activity">
    <reaction evidence="2">
        <text>pyruvate + acetyl-CoA + H2O = (3R)-citramalate + CoA + H(+)</text>
        <dbReference type="Rhea" id="RHEA:19045"/>
        <dbReference type="ChEBI" id="CHEBI:15361"/>
        <dbReference type="ChEBI" id="CHEBI:15377"/>
        <dbReference type="ChEBI" id="CHEBI:15378"/>
        <dbReference type="ChEBI" id="CHEBI:30934"/>
        <dbReference type="ChEBI" id="CHEBI:57287"/>
        <dbReference type="ChEBI" id="CHEBI:57288"/>
        <dbReference type="EC" id="2.3.3.21"/>
    </reaction>
</comment>
<dbReference type="InterPro" id="IPR000891">
    <property type="entry name" value="PYR_CT"/>
</dbReference>
<dbReference type="Proteomes" id="UP000178319">
    <property type="component" value="Unassembled WGS sequence"/>
</dbReference>
<dbReference type="Pfam" id="PF00682">
    <property type="entry name" value="HMGL-like"/>
    <property type="match status" value="1"/>
</dbReference>
<proteinExistence type="predicted"/>
<evidence type="ECO:0000313" key="4">
    <source>
        <dbReference type="EMBL" id="OGY10376.1"/>
    </source>
</evidence>
<dbReference type="PROSITE" id="PS50991">
    <property type="entry name" value="PYR_CT"/>
    <property type="match status" value="1"/>
</dbReference>
<evidence type="ECO:0000259" key="3">
    <source>
        <dbReference type="PROSITE" id="PS50991"/>
    </source>
</evidence>
<feature type="domain" description="Pyruvate carboxyltransferase" evidence="3">
    <location>
        <begin position="2"/>
        <end position="255"/>
    </location>
</feature>
<dbReference type="InterPro" id="IPR013785">
    <property type="entry name" value="Aldolase_TIM"/>
</dbReference>
<comment type="caution">
    <text evidence="4">The sequence shown here is derived from an EMBL/GenBank/DDBJ whole genome shotgun (WGS) entry which is preliminary data.</text>
</comment>
<dbReference type="SUPFAM" id="SSF51569">
    <property type="entry name" value="Aldolase"/>
    <property type="match status" value="1"/>
</dbReference>
<dbReference type="PANTHER" id="PTHR43538:SF1">
    <property type="entry name" value="(R)-CITRAMALATE SYNTHASE"/>
    <property type="match status" value="1"/>
</dbReference>